<proteinExistence type="predicted"/>
<gene>
    <name evidence="1" type="primary">44</name>
    <name evidence="1" type="ORF">SEA_VIBAKI_44</name>
</gene>
<dbReference type="GeneID" id="55813359"/>
<sequence length="122" mass="13761">MPAPRKVDLTELAALVEQGLTTPQLAEHFAVTPSTIARNRKRLGISTECPRMTPERRATIEAMIEDGMPFAEIHRTEGADPETLRRHFPGRAWTTEQRAAHLAALRTNHDWDGKHHPIRRAA</sequence>
<protein>
    <submittedName>
        <fullName evidence="1">Helix-turn-helix DNA binding domain protein</fullName>
    </submittedName>
</protein>
<keyword evidence="2" id="KW-1185">Reference proteome</keyword>
<dbReference type="Proteomes" id="UP000318687">
    <property type="component" value="Segment"/>
</dbReference>
<dbReference type="EMBL" id="MN096362">
    <property type="protein sequence ID" value="QDK01924.1"/>
    <property type="molecule type" value="Genomic_DNA"/>
</dbReference>
<accession>A0A514TYZ6</accession>
<dbReference type="RefSeq" id="YP_009884021.1">
    <property type="nucleotide sequence ID" value="NC_049465.1"/>
</dbReference>
<name>A0A514TYZ6_9CAUD</name>
<evidence type="ECO:0000313" key="2">
    <source>
        <dbReference type="Proteomes" id="UP000318687"/>
    </source>
</evidence>
<dbReference type="KEGG" id="vg:55813359"/>
<reference evidence="1 2" key="1">
    <citation type="submission" date="2019-06" db="EMBL/GenBank/DDBJ databases">
        <authorList>
            <person name="Alexander J."/>
            <person name="Ertsgaard D.J."/>
            <person name="Fields K.L."/>
            <person name="Fields S.B."/>
            <person name="Humphreys H."/>
            <person name="Kinneman J.E."/>
            <person name="Nelson N.D."/>
            <person name="Olakunle E.K."/>
            <person name="Reimer A.C."/>
            <person name="Robertson C."/>
            <person name="Ross G.V."/>
            <person name="Bonilla J.A."/>
            <person name="Klyczek K."/>
            <person name="Garlena R.A."/>
            <person name="Russell D.A."/>
            <person name="Pope W.H."/>
            <person name="Jacobs-Sera D."/>
            <person name="Hatfull G.F."/>
        </authorList>
    </citation>
    <scope>NUCLEOTIDE SEQUENCE [LARGE SCALE GENOMIC DNA]</scope>
</reference>
<organism evidence="1 2">
    <name type="scientific">Arthrobacter phage Vibaki</name>
    <dbReference type="NCBI Taxonomy" id="2593333"/>
    <lineage>
        <taxon>Viruses</taxon>
        <taxon>Duplodnaviria</taxon>
        <taxon>Heunggongvirae</taxon>
        <taxon>Uroviricota</taxon>
        <taxon>Caudoviricetes</taxon>
        <taxon>Berryhillviridae</taxon>
        <taxon>Vibakivirus</taxon>
        <taxon>Vibakivirus vibaki</taxon>
    </lineage>
</organism>
<evidence type="ECO:0000313" key="1">
    <source>
        <dbReference type="EMBL" id="QDK01924.1"/>
    </source>
</evidence>